<sequence>MSFMEYKGYLGSVEYSQEDHCLFGKLMFIRDLVNYEAVDVTSLEAEFRTSVEEYLADCAKLGKKADTPLKGSFNVRIGPELHRQAVQAAGDKSLNAFISEAIQEKLQRAAY</sequence>
<gene>
    <name evidence="1" type="ORF">GCM10022278_33590</name>
</gene>
<proteinExistence type="predicted"/>
<reference evidence="2" key="1">
    <citation type="journal article" date="2019" name="Int. J. Syst. Evol. Microbiol.">
        <title>The Global Catalogue of Microorganisms (GCM) 10K type strain sequencing project: providing services to taxonomists for standard genome sequencing and annotation.</title>
        <authorList>
            <consortium name="The Broad Institute Genomics Platform"/>
            <consortium name="The Broad Institute Genome Sequencing Center for Infectious Disease"/>
            <person name="Wu L."/>
            <person name="Ma J."/>
        </authorList>
    </citation>
    <scope>NUCLEOTIDE SEQUENCE [LARGE SCALE GENOMIC DNA]</scope>
    <source>
        <strain evidence="2">JCM 17555</strain>
    </source>
</reference>
<dbReference type="InterPro" id="IPR008651">
    <property type="entry name" value="Uncharacterised_HicB"/>
</dbReference>
<dbReference type="Pfam" id="PF05534">
    <property type="entry name" value="HicB"/>
    <property type="match status" value="1"/>
</dbReference>
<dbReference type="EMBL" id="BAABBO010000018">
    <property type="protein sequence ID" value="GAA3973778.1"/>
    <property type="molecule type" value="Genomic_DNA"/>
</dbReference>
<name>A0ABP7PZK2_9GAMM</name>
<dbReference type="SUPFAM" id="SSF143100">
    <property type="entry name" value="TTHA1013/TTHA0281-like"/>
    <property type="match status" value="1"/>
</dbReference>
<evidence type="ECO:0000313" key="1">
    <source>
        <dbReference type="EMBL" id="GAA3973778.1"/>
    </source>
</evidence>
<organism evidence="1 2">
    <name type="scientific">Allohahella marinimesophila</name>
    <dbReference type="NCBI Taxonomy" id="1054972"/>
    <lineage>
        <taxon>Bacteria</taxon>
        <taxon>Pseudomonadati</taxon>
        <taxon>Pseudomonadota</taxon>
        <taxon>Gammaproteobacteria</taxon>
        <taxon>Oceanospirillales</taxon>
        <taxon>Hahellaceae</taxon>
        <taxon>Allohahella</taxon>
    </lineage>
</organism>
<keyword evidence="2" id="KW-1185">Reference proteome</keyword>
<dbReference type="RefSeq" id="WP_344808544.1">
    <property type="nucleotide sequence ID" value="NZ_BAABBO010000018.1"/>
</dbReference>
<protein>
    <submittedName>
        <fullName evidence="1">Type II toxin-antitoxin system HicB family antitoxin</fullName>
    </submittedName>
</protein>
<comment type="caution">
    <text evidence="1">The sequence shown here is derived from an EMBL/GenBank/DDBJ whole genome shotgun (WGS) entry which is preliminary data.</text>
</comment>
<dbReference type="InterPro" id="IPR035069">
    <property type="entry name" value="TTHA1013/TTHA0281-like"/>
</dbReference>
<dbReference type="Proteomes" id="UP001501337">
    <property type="component" value="Unassembled WGS sequence"/>
</dbReference>
<accession>A0ABP7PZK2</accession>
<evidence type="ECO:0000313" key="2">
    <source>
        <dbReference type="Proteomes" id="UP001501337"/>
    </source>
</evidence>